<feature type="chain" id="PRO_5018118051" description="GGDEF domain-containing protein" evidence="2">
    <location>
        <begin position="20"/>
        <end position="646"/>
    </location>
</feature>
<dbReference type="EMBL" id="RJUL01000007">
    <property type="protein sequence ID" value="ROQ24230.1"/>
    <property type="molecule type" value="Genomic_DNA"/>
</dbReference>
<dbReference type="STRING" id="584787.GCA_001247655_00694"/>
<keyword evidence="1" id="KW-0472">Membrane</keyword>
<protein>
    <recommendedName>
        <fullName evidence="5">GGDEF domain-containing protein</fullName>
    </recommendedName>
</protein>
<evidence type="ECO:0000256" key="2">
    <source>
        <dbReference type="SAM" id="SignalP"/>
    </source>
</evidence>
<accession>A0A3N1PBL8</accession>
<dbReference type="InterPro" id="IPR011990">
    <property type="entry name" value="TPR-like_helical_dom_sf"/>
</dbReference>
<keyword evidence="4" id="KW-1185">Reference proteome</keyword>
<keyword evidence="1" id="KW-1133">Transmembrane helix</keyword>
<keyword evidence="1" id="KW-0812">Transmembrane</keyword>
<keyword evidence="2" id="KW-0732">Signal</keyword>
<evidence type="ECO:0000313" key="4">
    <source>
        <dbReference type="Proteomes" id="UP000268033"/>
    </source>
</evidence>
<gene>
    <name evidence="3" type="ORF">EDC28_107111</name>
</gene>
<organism evidence="3 4">
    <name type="scientific">Gallaecimonas pentaromativorans</name>
    <dbReference type="NCBI Taxonomy" id="584787"/>
    <lineage>
        <taxon>Bacteria</taxon>
        <taxon>Pseudomonadati</taxon>
        <taxon>Pseudomonadota</taxon>
        <taxon>Gammaproteobacteria</taxon>
        <taxon>Enterobacterales</taxon>
        <taxon>Gallaecimonadaceae</taxon>
        <taxon>Gallaecimonas</taxon>
    </lineage>
</organism>
<evidence type="ECO:0000313" key="3">
    <source>
        <dbReference type="EMBL" id="ROQ24230.1"/>
    </source>
</evidence>
<evidence type="ECO:0000256" key="1">
    <source>
        <dbReference type="SAM" id="Phobius"/>
    </source>
</evidence>
<evidence type="ECO:0008006" key="5">
    <source>
        <dbReference type="Google" id="ProtNLM"/>
    </source>
</evidence>
<dbReference type="SUPFAM" id="SSF48452">
    <property type="entry name" value="TPR-like"/>
    <property type="match status" value="1"/>
</dbReference>
<sequence>MKYSLLLLFGCLITFGARAEKDLALLLTQADHATAQADYPSARALLSQIPESALSQLPAPQQGLYLCLKAEMMARLDRQVTGSLSLFEQGIQLLKDAHAGDLLPNCMLTYGLALGGTGYWSRVIDNAEQVMALAQKSGSNGLQAKALVELGHAYHSLQMDAQALAPLEQAVTLSQAGGDVLTELNATADLIVVKQQLGQPFMELALKNFELAQSKGDLQQRARAASVLATVDFANQRYDEALDALLAVYKDVETSKDDGWQGTMASNLAEVYAAMGDNRKAQFYIDVALDKLAKAKLVKQRMAALLTAADLADKEGDWARRNTLLKSVVAAQATTDSPRQNELAAKALKQLAQVTTGDEQRRYWDRYAQLMDDRLKQSDAAKQEMERSLSLAKQPTPAPAPAPWRPSSLGLVLAGALLLVLALALALWRCKHKKRLALAQSAGLRRHSELPYSRQTLERLEQLLSQGLHCQVLYFRVGFARQPFYQGGFRAGNAMQQCIAARLRQLFPGALLIGEPDSFHYLVVLDAGRKMAPQAAFDVLDESLQALGGNGLQLTCLNFPNFPQISRVADVGPLCELLLLGLQLASETGPNAWVQLSPLPVAARAMEATDIRAALLAELKKGYIIVTAGGSALTSEPDWALLAESL</sequence>
<feature type="transmembrane region" description="Helical" evidence="1">
    <location>
        <begin position="409"/>
        <end position="428"/>
    </location>
</feature>
<reference evidence="3 4" key="1">
    <citation type="submission" date="2018-11" db="EMBL/GenBank/DDBJ databases">
        <title>Genomic Encyclopedia of Type Strains, Phase IV (KMG-IV): sequencing the most valuable type-strain genomes for metagenomic binning, comparative biology and taxonomic classification.</title>
        <authorList>
            <person name="Goeker M."/>
        </authorList>
    </citation>
    <scope>NUCLEOTIDE SEQUENCE [LARGE SCALE GENOMIC DNA]</scope>
    <source>
        <strain evidence="3 4">DSM 21945</strain>
    </source>
</reference>
<comment type="caution">
    <text evidence="3">The sequence shown here is derived from an EMBL/GenBank/DDBJ whole genome shotgun (WGS) entry which is preliminary data.</text>
</comment>
<proteinExistence type="predicted"/>
<dbReference type="AlphaFoldDB" id="A0A3N1PBL8"/>
<dbReference type="RefSeq" id="WP_123421982.1">
    <property type="nucleotide sequence ID" value="NZ_RJUL01000007.1"/>
</dbReference>
<dbReference type="Gene3D" id="1.25.40.10">
    <property type="entry name" value="Tetratricopeptide repeat domain"/>
    <property type="match status" value="2"/>
</dbReference>
<name>A0A3N1PBL8_9GAMM</name>
<feature type="signal peptide" evidence="2">
    <location>
        <begin position="1"/>
        <end position="19"/>
    </location>
</feature>
<dbReference type="Proteomes" id="UP000268033">
    <property type="component" value="Unassembled WGS sequence"/>
</dbReference>